<sequence length="1150" mass="121819">MQSSSASRILCNRDNLAREATITASAQRASDDIRLEAQARRGGGRMALSGPYLGAEDGVIDVEVLSGTGGELVASMPVVRGVGSGALTVESVDVTAVPDTVTFALVDKGTPPVPAQLEFYGVTLAARTPGLVGNALSVTVTRNVVATPTSYATLEPISAGTPQLEGAQWDWAQPAAVDAGIPPGALRVQFEGFPVVHRAWKVWDQGRFVFRLDPVPPYDIPANTRVLAVSGDYTLTLSDGVQSEVFAGVVTVYDFLVAVDTRSTLAEVRGVVARDTAPGGMAVTEMPLRTDAHHLPPSGGQVVVHGVSPSAPTENLVLEYLGAAAPGRWRVSGSVSGVLPQAATGTLYAHGPVSFTVQALASASLGARIDARARFAPRSDGEALPAVCFKPVMLGVSAVDKTVTFKWTRRPKSNCRCDNLPALRLPALCLGLEPDGGGMMLEPEYQSRLQGLYQWRAAFAAANTSTGPDAVAVVQDLDMADQVVALFARTLAEVHGDTGARDLWDAYRVTMQSELATLHGVAGYLPAPEGAGDSTELTAWRAIVAAATTIQGGAKGSVYYNAANQRYYRLELSQVEFSPAVSVGYPWEQPTAGLVLPFGYYYETTTGVVPTEWESRTFEPFADAGWATSASHMLERAVPLSASRGGQLRVRLWYTDLGAPPAGLTGSTDDGPQHNLKVDSPEQLVRRYSAQMDHVLTAAGIVPKSDASNNTVAGDGCWRDPGHDFWWVDESGEYLPIFNNTPYVSAVVRDGVPVSTREWGVGVVTQCEHRLREGDEITIRIRGTGQSLQAGDRIVIPVVAAAAAAFGGGDAGDDTQRWSVRSAVLGVLPDWLRSPGDGAPHSAGALTVRLADGALPWEVGDTIRVELEGGCLRWRRDGGTWVEADIFGPALDLGDGLLLDAAPGAAPSFAAGDSWQFRALATHGVSRLRQPRVGRGFAWLGDTVTLDLDLGALHDVECVMLGLHTLPAGARVDVWDPDDPSWEVFLDAREGPLLAMLPAGTRVRYLKVRVTHAGAGAAIGWLFVGRGWRPSVGASALTMQRQYGLARGQGLNPAALYRGRGTGGRWQWDIDRGAALLGANADELVDLVDYVARNGLEPVCLVPDVRDPGRAALAILDADELALSELSEWQASGVAQAVVSVDLPFRAVLS</sequence>
<dbReference type="EMBL" id="JBHTMC010000027">
    <property type="protein sequence ID" value="MFD1265072.1"/>
    <property type="molecule type" value="Genomic_DNA"/>
</dbReference>
<evidence type="ECO:0000313" key="2">
    <source>
        <dbReference type="Proteomes" id="UP001597158"/>
    </source>
</evidence>
<keyword evidence="2" id="KW-1185">Reference proteome</keyword>
<name>A0ABW3WJC4_9RHOO</name>
<organism evidence="1 2">
    <name type="scientific">Thauera mechernichensis</name>
    <dbReference type="NCBI Taxonomy" id="82788"/>
    <lineage>
        <taxon>Bacteria</taxon>
        <taxon>Pseudomonadati</taxon>
        <taxon>Pseudomonadota</taxon>
        <taxon>Betaproteobacteria</taxon>
        <taxon>Rhodocyclales</taxon>
        <taxon>Zoogloeaceae</taxon>
        <taxon>Thauera</taxon>
    </lineage>
</organism>
<comment type="caution">
    <text evidence="1">The sequence shown here is derived from an EMBL/GenBank/DDBJ whole genome shotgun (WGS) entry which is preliminary data.</text>
</comment>
<reference evidence="2" key="1">
    <citation type="journal article" date="2019" name="Int. J. Syst. Evol. Microbiol.">
        <title>The Global Catalogue of Microorganisms (GCM) 10K type strain sequencing project: providing services to taxonomists for standard genome sequencing and annotation.</title>
        <authorList>
            <consortium name="The Broad Institute Genomics Platform"/>
            <consortium name="The Broad Institute Genome Sequencing Center for Infectious Disease"/>
            <person name="Wu L."/>
            <person name="Ma J."/>
        </authorList>
    </citation>
    <scope>NUCLEOTIDE SEQUENCE [LARGE SCALE GENOMIC DNA]</scope>
    <source>
        <strain evidence="2">CCUG 48884</strain>
    </source>
</reference>
<proteinExistence type="predicted"/>
<accession>A0ABW3WJC4</accession>
<dbReference type="Proteomes" id="UP001597158">
    <property type="component" value="Unassembled WGS sequence"/>
</dbReference>
<protein>
    <submittedName>
        <fullName evidence="1">Uncharacterized protein</fullName>
    </submittedName>
</protein>
<dbReference type="RefSeq" id="WP_277829812.1">
    <property type="nucleotide sequence ID" value="NZ_JARQZE010000001.1"/>
</dbReference>
<evidence type="ECO:0000313" key="1">
    <source>
        <dbReference type="EMBL" id="MFD1265072.1"/>
    </source>
</evidence>
<gene>
    <name evidence="1" type="ORF">ACFQ4M_15965</name>
</gene>